<dbReference type="Proteomes" id="UP000789702">
    <property type="component" value="Unassembled WGS sequence"/>
</dbReference>
<gene>
    <name evidence="1" type="ORF">DHETER_LOCUS10293</name>
</gene>
<dbReference type="EMBL" id="CAJVPU010019801">
    <property type="protein sequence ID" value="CAG8673558.1"/>
    <property type="molecule type" value="Genomic_DNA"/>
</dbReference>
<protein>
    <submittedName>
        <fullName evidence="1">16666_t:CDS:1</fullName>
    </submittedName>
</protein>
<sequence>MASISDNRRLSIDFSAEKVCEDCNKARSNGNNFIENQESFDYMKTSKETLVKLPFPPGIDPKDLVNDLLNSKAQSPKMLNEFFIYRKVYVREIRKQNLRLKMTKVSKLASSSWYQEPSKVKNEYRRIAREVENEYIFARNEKLRSQKAKDQHNDKHFTNSAPANSSTLVNFDVTSNGNSNNKIEPFTPIVVKQCTPLEPSIPSINANAWLYNATYVPSIFTFNPYTPSVYMPVVKKPKPKKHQVKPNVPTKPNELATVIEHPIDINSDKSTIYSPSSPYLPYEYFYPIVYEPPYVNFYSEQVSLLGDIGNFNYGFGNEHLF</sequence>
<organism evidence="1 2">
    <name type="scientific">Dentiscutata heterogama</name>
    <dbReference type="NCBI Taxonomy" id="1316150"/>
    <lineage>
        <taxon>Eukaryota</taxon>
        <taxon>Fungi</taxon>
        <taxon>Fungi incertae sedis</taxon>
        <taxon>Mucoromycota</taxon>
        <taxon>Glomeromycotina</taxon>
        <taxon>Glomeromycetes</taxon>
        <taxon>Diversisporales</taxon>
        <taxon>Gigasporaceae</taxon>
        <taxon>Dentiscutata</taxon>
    </lineage>
</organism>
<reference evidence="1" key="1">
    <citation type="submission" date="2021-06" db="EMBL/GenBank/DDBJ databases">
        <authorList>
            <person name="Kallberg Y."/>
            <person name="Tangrot J."/>
            <person name="Rosling A."/>
        </authorList>
    </citation>
    <scope>NUCLEOTIDE SEQUENCE</scope>
    <source>
        <strain evidence="1">IL203A</strain>
    </source>
</reference>
<accession>A0ACA9NT46</accession>
<proteinExistence type="predicted"/>
<feature type="non-terminal residue" evidence="1">
    <location>
        <position position="321"/>
    </location>
</feature>
<name>A0ACA9NT46_9GLOM</name>
<keyword evidence="2" id="KW-1185">Reference proteome</keyword>
<evidence type="ECO:0000313" key="1">
    <source>
        <dbReference type="EMBL" id="CAG8673558.1"/>
    </source>
</evidence>
<evidence type="ECO:0000313" key="2">
    <source>
        <dbReference type="Proteomes" id="UP000789702"/>
    </source>
</evidence>
<comment type="caution">
    <text evidence="1">The sequence shown here is derived from an EMBL/GenBank/DDBJ whole genome shotgun (WGS) entry which is preliminary data.</text>
</comment>